<dbReference type="InterPro" id="IPR013783">
    <property type="entry name" value="Ig-like_fold"/>
</dbReference>
<feature type="domain" description="Ig-like" evidence="2">
    <location>
        <begin position="15"/>
        <end position="97"/>
    </location>
</feature>
<evidence type="ECO:0000259" key="2">
    <source>
        <dbReference type="PROSITE" id="PS50835"/>
    </source>
</evidence>
<sequence length="313" mass="35237">MEYQPFNLLGIPYAPYCQEGFENQTVMAAALETVILQCEVESGAANRHVQFYWTLNNTRRIVNLANHQIQSSGKSSILKYTPEADDDFGMIACWAQNDVGPQRVPCYFRLNQANKPDRPRNCFTNNTGELLQVTCEPGFDGGLKQYFVLEIRMAPNSSTFEVDNPVVEQLNDQAVITESKTVKPLYKIQKENPVFDIFRLDSGTPYLLVLYAVNLKGKSEPVVLTQEMKSSATNIVSSEISASQDTLTLPSIYVIIMALIVLIASLVIMTAIILACRSQNASRHENLNELNNFHIVYPEPDDHKRASHYESEF</sequence>
<feature type="transmembrane region" description="Helical" evidence="1">
    <location>
        <begin position="252"/>
        <end position="276"/>
    </location>
</feature>
<name>A0AAN9Y7A5_9HEMI</name>
<dbReference type="SUPFAM" id="SSF48726">
    <property type="entry name" value="Immunoglobulin"/>
    <property type="match status" value="1"/>
</dbReference>
<gene>
    <name evidence="3" type="ORF">V9T40_006318</name>
</gene>
<dbReference type="Proteomes" id="UP001367676">
    <property type="component" value="Unassembled WGS sequence"/>
</dbReference>
<evidence type="ECO:0000313" key="3">
    <source>
        <dbReference type="EMBL" id="KAK7598083.1"/>
    </source>
</evidence>
<evidence type="ECO:0000313" key="4">
    <source>
        <dbReference type="Proteomes" id="UP001367676"/>
    </source>
</evidence>
<organism evidence="3 4">
    <name type="scientific">Parthenolecanium corni</name>
    <dbReference type="NCBI Taxonomy" id="536013"/>
    <lineage>
        <taxon>Eukaryota</taxon>
        <taxon>Metazoa</taxon>
        <taxon>Ecdysozoa</taxon>
        <taxon>Arthropoda</taxon>
        <taxon>Hexapoda</taxon>
        <taxon>Insecta</taxon>
        <taxon>Pterygota</taxon>
        <taxon>Neoptera</taxon>
        <taxon>Paraneoptera</taxon>
        <taxon>Hemiptera</taxon>
        <taxon>Sternorrhyncha</taxon>
        <taxon>Coccoidea</taxon>
        <taxon>Coccidae</taxon>
        <taxon>Parthenolecanium</taxon>
    </lineage>
</organism>
<dbReference type="InterPro" id="IPR036116">
    <property type="entry name" value="FN3_sf"/>
</dbReference>
<accession>A0AAN9Y7A5</accession>
<keyword evidence="1" id="KW-0812">Transmembrane</keyword>
<dbReference type="EMBL" id="JBBCAQ010000014">
    <property type="protein sequence ID" value="KAK7598083.1"/>
    <property type="molecule type" value="Genomic_DNA"/>
</dbReference>
<keyword evidence="1" id="KW-0472">Membrane</keyword>
<dbReference type="InterPro" id="IPR036179">
    <property type="entry name" value="Ig-like_dom_sf"/>
</dbReference>
<reference evidence="3 4" key="1">
    <citation type="submission" date="2024-03" db="EMBL/GenBank/DDBJ databases">
        <title>Adaptation during the transition from Ophiocordyceps entomopathogen to insect associate is accompanied by gene loss and intensified selection.</title>
        <authorList>
            <person name="Ward C.M."/>
            <person name="Onetto C.A."/>
            <person name="Borneman A.R."/>
        </authorList>
    </citation>
    <scope>NUCLEOTIDE SEQUENCE [LARGE SCALE GENOMIC DNA]</scope>
    <source>
        <strain evidence="3">AWRI1</strain>
        <tissue evidence="3">Single Adult Female</tissue>
    </source>
</reference>
<dbReference type="AlphaFoldDB" id="A0AAN9Y7A5"/>
<keyword evidence="4" id="KW-1185">Reference proteome</keyword>
<protein>
    <recommendedName>
        <fullName evidence="2">Ig-like domain-containing protein</fullName>
    </recommendedName>
</protein>
<evidence type="ECO:0000256" key="1">
    <source>
        <dbReference type="SAM" id="Phobius"/>
    </source>
</evidence>
<comment type="caution">
    <text evidence="3">The sequence shown here is derived from an EMBL/GenBank/DDBJ whole genome shotgun (WGS) entry which is preliminary data.</text>
</comment>
<keyword evidence="1" id="KW-1133">Transmembrane helix</keyword>
<dbReference type="SUPFAM" id="SSF49265">
    <property type="entry name" value="Fibronectin type III"/>
    <property type="match status" value="1"/>
</dbReference>
<dbReference type="Gene3D" id="2.60.40.10">
    <property type="entry name" value="Immunoglobulins"/>
    <property type="match status" value="1"/>
</dbReference>
<dbReference type="PANTHER" id="PTHR23278">
    <property type="entry name" value="SIDESTEP PROTEIN"/>
    <property type="match status" value="1"/>
</dbReference>
<dbReference type="PANTHER" id="PTHR23278:SF4">
    <property type="entry name" value="SIDESTEP, ISOFORM C"/>
    <property type="match status" value="1"/>
</dbReference>
<dbReference type="InterPro" id="IPR007110">
    <property type="entry name" value="Ig-like_dom"/>
</dbReference>
<proteinExistence type="predicted"/>
<dbReference type="PROSITE" id="PS50835">
    <property type="entry name" value="IG_LIKE"/>
    <property type="match status" value="1"/>
</dbReference>